<sequence length="315" mass="36199">MVLRVPSTLFHLPVLLFLFINDWQSDPRQRPPYPKPMGYQKDTSPKIVTGLWTINSVGCLGNQMGEYATLYALAKMNGCQACILPEMHQHLAPLFRITLPVAPRAVFKKVPWRNYQLHDWMSEEYRHIPGKYVWLMGYPCSWTFYHHLQDEILQEFSFHDHIQDEANQYLAGLRVQCQSVTYVGVHVLRGDYIHRMHTTWKGVVADRAYLEKAMGYFWAKYEKLVFVVTSNGMDWCRKNQGCQVLVHLWEDAGLTPVHLGQCIEGGILSHLVPQAPNRVDCPQSSVHFGAGVLLVPHGFGVWWPLPGVTLPVIYE</sequence>
<evidence type="ECO:0000256" key="2">
    <source>
        <dbReference type="ARBA" id="ARBA00004922"/>
    </source>
</evidence>
<dbReference type="GO" id="GO:0008107">
    <property type="term" value="F:galactoside 2-alpha-L-fucosyltransferase activity"/>
    <property type="evidence" value="ECO:0007669"/>
    <property type="project" value="InterPro"/>
</dbReference>
<evidence type="ECO:0000256" key="4">
    <source>
        <dbReference type="ARBA" id="ARBA00022679"/>
    </source>
</evidence>
<keyword evidence="10" id="KW-1185">Reference proteome</keyword>
<dbReference type="EC" id="2.4.1.-" evidence="7"/>
<protein>
    <recommendedName>
        <fullName evidence="7">L-Fucosyltransferase</fullName>
        <ecNumber evidence="7">2.4.1.-</ecNumber>
    </recommendedName>
</protein>
<evidence type="ECO:0000313" key="9">
    <source>
        <dbReference type="EMBL" id="KYO37166.1"/>
    </source>
</evidence>
<dbReference type="EMBL" id="AKHW03002822">
    <property type="protein sequence ID" value="KYO37166.1"/>
    <property type="molecule type" value="Genomic_DNA"/>
</dbReference>
<feature type="signal peptide" evidence="8">
    <location>
        <begin position="1"/>
        <end position="25"/>
    </location>
</feature>
<dbReference type="InterPro" id="IPR002516">
    <property type="entry name" value="Glyco_trans_11"/>
</dbReference>
<keyword evidence="7" id="KW-0333">Golgi apparatus</keyword>
<name>A0A151NK34_ALLMI</name>
<dbReference type="Proteomes" id="UP000050525">
    <property type="component" value="Unassembled WGS sequence"/>
</dbReference>
<keyword evidence="3 7" id="KW-0328">Glycosyltransferase</keyword>
<gene>
    <name evidence="9" type="ORF">Y1Q_0008440</name>
</gene>
<dbReference type="AlphaFoldDB" id="A0A151NK34"/>
<dbReference type="GO" id="GO:0032580">
    <property type="term" value="C:Golgi cisterna membrane"/>
    <property type="evidence" value="ECO:0007669"/>
    <property type="project" value="UniProtKB-SubCell"/>
</dbReference>
<evidence type="ECO:0000256" key="7">
    <source>
        <dbReference type="RuleBase" id="RU363129"/>
    </source>
</evidence>
<keyword evidence="4 7" id="KW-0808">Transferase</keyword>
<dbReference type="GO" id="GO:0005975">
    <property type="term" value="P:carbohydrate metabolic process"/>
    <property type="evidence" value="ECO:0007669"/>
    <property type="project" value="InterPro"/>
</dbReference>
<keyword evidence="7" id="KW-0325">Glycoprotein</keyword>
<comment type="similarity">
    <text evidence="7">Belongs to the glycosyltransferase 11 family.</text>
</comment>
<dbReference type="PANTHER" id="PTHR11927:SF9">
    <property type="entry name" value="L-FUCOSYLTRANSFERASE"/>
    <property type="match status" value="1"/>
</dbReference>
<comment type="pathway">
    <text evidence="2 7">Protein modification; protein glycosylation.</text>
</comment>
<reference evidence="9 10" key="1">
    <citation type="journal article" date="2012" name="Genome Biol.">
        <title>Sequencing three crocodilian genomes to illuminate the evolution of archosaurs and amniotes.</title>
        <authorList>
            <person name="St John J.A."/>
            <person name="Braun E.L."/>
            <person name="Isberg S.R."/>
            <person name="Miles L.G."/>
            <person name="Chong A.Y."/>
            <person name="Gongora J."/>
            <person name="Dalzell P."/>
            <person name="Moran C."/>
            <person name="Bed'hom B."/>
            <person name="Abzhanov A."/>
            <person name="Burgess S.C."/>
            <person name="Cooksey A.M."/>
            <person name="Castoe T.A."/>
            <person name="Crawford N.G."/>
            <person name="Densmore L.D."/>
            <person name="Drew J.C."/>
            <person name="Edwards S.V."/>
            <person name="Faircloth B.C."/>
            <person name="Fujita M.K."/>
            <person name="Greenwold M.J."/>
            <person name="Hoffmann F.G."/>
            <person name="Howard J.M."/>
            <person name="Iguchi T."/>
            <person name="Janes D.E."/>
            <person name="Khan S.Y."/>
            <person name="Kohno S."/>
            <person name="de Koning A.J."/>
            <person name="Lance S.L."/>
            <person name="McCarthy F.M."/>
            <person name="McCormack J.E."/>
            <person name="Merchant M.E."/>
            <person name="Peterson D.G."/>
            <person name="Pollock D.D."/>
            <person name="Pourmand N."/>
            <person name="Raney B.J."/>
            <person name="Roessler K.A."/>
            <person name="Sanford J.R."/>
            <person name="Sawyer R.H."/>
            <person name="Schmidt C.J."/>
            <person name="Triplett E.W."/>
            <person name="Tuberville T.D."/>
            <person name="Venegas-Anaya M."/>
            <person name="Howard J.T."/>
            <person name="Jarvis E.D."/>
            <person name="Guillette L.J.Jr."/>
            <person name="Glenn T.C."/>
            <person name="Green R.E."/>
            <person name="Ray D.A."/>
        </authorList>
    </citation>
    <scope>NUCLEOTIDE SEQUENCE [LARGE SCALE GENOMIC DNA]</scope>
    <source>
        <strain evidence="9">KSC_2009_1</strain>
    </source>
</reference>
<keyword evidence="5 7" id="KW-0812">Transmembrane</keyword>
<evidence type="ECO:0000256" key="6">
    <source>
        <dbReference type="ARBA" id="ARBA00043729"/>
    </source>
</evidence>
<evidence type="ECO:0000256" key="5">
    <source>
        <dbReference type="ARBA" id="ARBA00022968"/>
    </source>
</evidence>
<dbReference type="CDD" id="cd11301">
    <property type="entry name" value="Fut1_Fut2_like"/>
    <property type="match status" value="1"/>
</dbReference>
<comment type="subcellular location">
    <subcellularLocation>
        <location evidence="1 7">Golgi apparatus</location>
        <location evidence="1 7">Golgi stack membrane</location>
        <topology evidence="1 7">Single-pass type II membrane protein</topology>
    </subcellularLocation>
</comment>
<evidence type="ECO:0000313" key="10">
    <source>
        <dbReference type="Proteomes" id="UP000050525"/>
    </source>
</evidence>
<evidence type="ECO:0000256" key="8">
    <source>
        <dbReference type="SAM" id="SignalP"/>
    </source>
</evidence>
<keyword evidence="8" id="KW-0732">Signal</keyword>
<evidence type="ECO:0000256" key="1">
    <source>
        <dbReference type="ARBA" id="ARBA00004447"/>
    </source>
</evidence>
<proteinExistence type="inferred from homology"/>
<comment type="catalytic activity">
    <reaction evidence="6">
        <text>a ganglioside GM1 + GDP-beta-L-fucose = a ganglioside Fuc-GM1 + GDP + H(+)</text>
        <dbReference type="Rhea" id="RHEA:48292"/>
        <dbReference type="ChEBI" id="CHEBI:15378"/>
        <dbReference type="ChEBI" id="CHEBI:57273"/>
        <dbReference type="ChEBI" id="CHEBI:58189"/>
        <dbReference type="ChEBI" id="CHEBI:82639"/>
        <dbReference type="ChEBI" id="CHEBI:90189"/>
    </reaction>
    <physiologicalReaction direction="left-to-right" evidence="6">
        <dbReference type="Rhea" id="RHEA:48293"/>
    </physiologicalReaction>
</comment>
<accession>A0A151NK34</accession>
<dbReference type="UniPathway" id="UPA00378"/>
<organism evidence="9 10">
    <name type="scientific">Alligator mississippiensis</name>
    <name type="common">American alligator</name>
    <dbReference type="NCBI Taxonomy" id="8496"/>
    <lineage>
        <taxon>Eukaryota</taxon>
        <taxon>Metazoa</taxon>
        <taxon>Chordata</taxon>
        <taxon>Craniata</taxon>
        <taxon>Vertebrata</taxon>
        <taxon>Euteleostomi</taxon>
        <taxon>Archelosauria</taxon>
        <taxon>Archosauria</taxon>
        <taxon>Crocodylia</taxon>
        <taxon>Alligatoridae</taxon>
        <taxon>Alligatorinae</taxon>
        <taxon>Alligator</taxon>
    </lineage>
</organism>
<keyword evidence="5 7" id="KW-0735">Signal-anchor</keyword>
<feature type="chain" id="PRO_5007586124" description="L-Fucosyltransferase" evidence="8">
    <location>
        <begin position="26"/>
        <end position="315"/>
    </location>
</feature>
<comment type="caution">
    <text evidence="9">The sequence shown here is derived from an EMBL/GenBank/DDBJ whole genome shotgun (WGS) entry which is preliminary data.</text>
</comment>
<evidence type="ECO:0000256" key="3">
    <source>
        <dbReference type="ARBA" id="ARBA00022676"/>
    </source>
</evidence>
<dbReference type="STRING" id="8496.A0A151NK34"/>
<dbReference type="PANTHER" id="PTHR11927">
    <property type="entry name" value="GALACTOSIDE 2-L-FUCOSYLTRANSFERASE"/>
    <property type="match status" value="1"/>
</dbReference>
<dbReference type="eggNOG" id="ENOG502S316">
    <property type="taxonomic scope" value="Eukaryota"/>
</dbReference>
<dbReference type="Pfam" id="PF01531">
    <property type="entry name" value="Glyco_transf_11"/>
    <property type="match status" value="1"/>
</dbReference>